<evidence type="ECO:0000313" key="4">
    <source>
        <dbReference type="EMBL" id="GAA1707839.1"/>
    </source>
</evidence>
<evidence type="ECO:0000256" key="1">
    <source>
        <dbReference type="ARBA" id="ARBA00023172"/>
    </source>
</evidence>
<evidence type="ECO:0000259" key="3">
    <source>
        <dbReference type="PROSITE" id="PS50994"/>
    </source>
</evidence>
<dbReference type="Gene3D" id="3.30.420.10">
    <property type="entry name" value="Ribonuclease H-like superfamily/Ribonuclease H"/>
    <property type="match status" value="1"/>
</dbReference>
<evidence type="ECO:0000256" key="2">
    <source>
        <dbReference type="SAM" id="MobiDB-lite"/>
    </source>
</evidence>
<dbReference type="InterPro" id="IPR025246">
    <property type="entry name" value="IS30-like_HTH"/>
</dbReference>
<dbReference type="EMBL" id="BAAAQG010000007">
    <property type="protein sequence ID" value="GAA1707839.1"/>
    <property type="molecule type" value="Genomic_DNA"/>
</dbReference>
<dbReference type="InterPro" id="IPR036397">
    <property type="entry name" value="RNaseH_sf"/>
</dbReference>
<keyword evidence="1" id="KW-0233">DNA recombination</keyword>
<dbReference type="PROSITE" id="PS50994">
    <property type="entry name" value="INTEGRASE"/>
    <property type="match status" value="1"/>
</dbReference>
<keyword evidence="5" id="KW-1185">Reference proteome</keyword>
<dbReference type="Proteomes" id="UP001500383">
    <property type="component" value="Unassembled WGS sequence"/>
</dbReference>
<accession>A0ABN2IM90</accession>
<name>A0ABN2IM90_9ACTN</name>
<dbReference type="SUPFAM" id="SSF53098">
    <property type="entry name" value="Ribonuclease H-like"/>
    <property type="match status" value="1"/>
</dbReference>
<dbReference type="InterPro" id="IPR012337">
    <property type="entry name" value="RNaseH-like_sf"/>
</dbReference>
<dbReference type="PANTHER" id="PTHR10948">
    <property type="entry name" value="TRANSPOSASE"/>
    <property type="match status" value="1"/>
</dbReference>
<organism evidence="4 5">
    <name type="scientific">Dietzia cercidiphylli</name>
    <dbReference type="NCBI Taxonomy" id="498199"/>
    <lineage>
        <taxon>Bacteria</taxon>
        <taxon>Bacillati</taxon>
        <taxon>Actinomycetota</taxon>
        <taxon>Actinomycetes</taxon>
        <taxon>Mycobacteriales</taxon>
        <taxon>Dietziaceae</taxon>
        <taxon>Dietzia</taxon>
    </lineage>
</organism>
<dbReference type="InterPro" id="IPR051917">
    <property type="entry name" value="Transposase-Integrase"/>
</dbReference>
<proteinExistence type="predicted"/>
<sequence length="399" mass="43965">MCRSLLEGSSGRDAAAQWGVSVATAWRWAKLAGMTFEVGRHGGVGVDPGTAGTQRPLEKLASYRRLSLFDRVYIQAMFELPTPAGVRAISRGLGVAASTICRELAAHSFEHWGKRRYDARLAHLLALGKRARCRPGKLETAQLRGEVIARLNQRFSPEQVAGQLRLMFPEQPEMHVSHETIYQALYVQGKGALRQELKVEKALRSGRKGRVPASQLPPRTSRPWLHGARLSDRPAEVEDRAVPGHWEGDLVVGPNNSGIVTLVERQTRYVLIGRLPGCRDSATVTDVLAQMIAALPSRLVATITWDQGTEMAAHAAFTVKTGCPVFFCDPHSPWQRGSNENTNGLIRDFYPKGTDFNTLSDAEIAETERLLNIRPRETLGFHSPHAKMTELIDGVALAT</sequence>
<reference evidence="4 5" key="1">
    <citation type="journal article" date="2019" name="Int. J. Syst. Evol. Microbiol.">
        <title>The Global Catalogue of Microorganisms (GCM) 10K type strain sequencing project: providing services to taxonomists for standard genome sequencing and annotation.</title>
        <authorList>
            <consortium name="The Broad Institute Genomics Platform"/>
            <consortium name="The Broad Institute Genome Sequencing Center for Infectious Disease"/>
            <person name="Wu L."/>
            <person name="Ma J."/>
        </authorList>
    </citation>
    <scope>NUCLEOTIDE SEQUENCE [LARGE SCALE GENOMIC DNA]</scope>
    <source>
        <strain evidence="4 5">JCM 16002</strain>
    </source>
</reference>
<dbReference type="PANTHER" id="PTHR10948:SF23">
    <property type="entry name" value="TRANSPOSASE INSI FOR INSERTION SEQUENCE ELEMENT IS30A-RELATED"/>
    <property type="match status" value="1"/>
</dbReference>
<dbReference type="InterPro" id="IPR001584">
    <property type="entry name" value="Integrase_cat-core"/>
</dbReference>
<gene>
    <name evidence="4" type="ORF">GCM10009831_16860</name>
</gene>
<dbReference type="Pfam" id="PF00665">
    <property type="entry name" value="rve"/>
    <property type="match status" value="1"/>
</dbReference>
<comment type="caution">
    <text evidence="4">The sequence shown here is derived from an EMBL/GenBank/DDBJ whole genome shotgun (WGS) entry which is preliminary data.</text>
</comment>
<protein>
    <submittedName>
        <fullName evidence="4">IS30-like element ISCg2 family transposase</fullName>
    </submittedName>
</protein>
<dbReference type="InterPro" id="IPR053392">
    <property type="entry name" value="Transposase_IS30-like"/>
</dbReference>
<feature type="region of interest" description="Disordered" evidence="2">
    <location>
        <begin position="204"/>
        <end position="226"/>
    </location>
</feature>
<feature type="domain" description="Integrase catalytic" evidence="3">
    <location>
        <begin position="230"/>
        <end position="392"/>
    </location>
</feature>
<dbReference type="NCBIfam" id="NF033563">
    <property type="entry name" value="transpos_IS30"/>
    <property type="match status" value="1"/>
</dbReference>
<dbReference type="Pfam" id="PF13936">
    <property type="entry name" value="HTH_38"/>
    <property type="match status" value="1"/>
</dbReference>
<evidence type="ECO:0000313" key="5">
    <source>
        <dbReference type="Proteomes" id="UP001500383"/>
    </source>
</evidence>